<accession>M5AC74</accession>
<dbReference type="EMBL" id="AP012167">
    <property type="protein sequence ID" value="BAN06428.1"/>
    <property type="molecule type" value="Genomic_DNA"/>
</dbReference>
<evidence type="ECO:0000313" key="1">
    <source>
        <dbReference type="EMBL" id="BAN06428.1"/>
    </source>
</evidence>
<reference evidence="1 2" key="1">
    <citation type="journal article" date="2013" name="PLoS ONE">
        <title>Genomic Analysis by Deep Sequencing of the Probiotic Lactobacillus brevis KB290 Harboring Nine Plasmids Reveals Genomic Stability.</title>
        <authorList>
            <person name="Fukao M."/>
            <person name="Oshima K."/>
            <person name="Morita H."/>
            <person name="Toh H."/>
            <person name="Suda W."/>
            <person name="Kim S.W."/>
            <person name="Suzuki S."/>
            <person name="Yakabe T."/>
            <person name="Hattori M."/>
            <person name="Yajima N."/>
        </authorList>
    </citation>
    <scope>NUCLEOTIDE SEQUENCE [LARGE SCALE GENOMIC DNA]</scope>
    <source>
        <strain evidence="1 2">KB290</strain>
    </source>
</reference>
<dbReference type="AlphaFoldDB" id="M5AC74"/>
<organism evidence="1 2">
    <name type="scientific">Levilactobacillus brevis KB290</name>
    <dbReference type="NCBI Taxonomy" id="1001583"/>
    <lineage>
        <taxon>Bacteria</taxon>
        <taxon>Bacillati</taxon>
        <taxon>Bacillota</taxon>
        <taxon>Bacilli</taxon>
        <taxon>Lactobacillales</taxon>
        <taxon>Lactobacillaceae</taxon>
        <taxon>Levilactobacillus</taxon>
    </lineage>
</organism>
<dbReference type="Proteomes" id="UP000012042">
    <property type="component" value="Chromosome"/>
</dbReference>
<dbReference type="KEGG" id="lbk:LVISKB_0793"/>
<dbReference type="HOGENOM" id="CLU_2954666_0_0_9"/>
<sequence>MVRSGVSAVYFAVVPANLSVLPDLFNLHGPGFIKAWRVEGELNGIGAYLTVPAIRSRWD</sequence>
<protein>
    <submittedName>
        <fullName evidence="1">Uncharacterized protein</fullName>
    </submittedName>
</protein>
<gene>
    <name evidence="1" type="ORF">LVISKB_0793</name>
</gene>
<proteinExistence type="predicted"/>
<evidence type="ECO:0000313" key="2">
    <source>
        <dbReference type="Proteomes" id="UP000012042"/>
    </source>
</evidence>
<name>M5AC74_LEVBR</name>